<comment type="subcellular location">
    <subcellularLocation>
        <location evidence="1">Cell membrane</location>
        <topology evidence="1">Multi-pass membrane protein</topology>
    </subcellularLocation>
</comment>
<dbReference type="AlphaFoldDB" id="A0A1H5TLE0"/>
<dbReference type="GO" id="GO:0009306">
    <property type="term" value="P:protein secretion"/>
    <property type="evidence" value="ECO:0007669"/>
    <property type="project" value="InterPro"/>
</dbReference>
<dbReference type="Pfam" id="PF01313">
    <property type="entry name" value="Bac_export_3"/>
    <property type="match status" value="1"/>
</dbReference>
<keyword evidence="4 7" id="KW-0812">Transmembrane</keyword>
<dbReference type="RefSeq" id="WP_103931537.1">
    <property type="nucleotide sequence ID" value="NZ_FNVA01000001.1"/>
</dbReference>
<dbReference type="Proteomes" id="UP000236728">
    <property type="component" value="Unassembled WGS sequence"/>
</dbReference>
<evidence type="ECO:0000256" key="4">
    <source>
        <dbReference type="ARBA" id="ARBA00022692"/>
    </source>
</evidence>
<name>A0A1H5TLE0_9BACT</name>
<evidence type="ECO:0000313" key="8">
    <source>
        <dbReference type="EMBL" id="SEF62847.1"/>
    </source>
</evidence>
<keyword evidence="8" id="KW-0969">Cilium</keyword>
<evidence type="ECO:0000256" key="2">
    <source>
        <dbReference type="ARBA" id="ARBA00006156"/>
    </source>
</evidence>
<evidence type="ECO:0000256" key="3">
    <source>
        <dbReference type="ARBA" id="ARBA00022475"/>
    </source>
</evidence>
<accession>A0A1H5TLE0</accession>
<keyword evidence="6 7" id="KW-0472">Membrane</keyword>
<dbReference type="PANTHER" id="PTHR34040">
    <property type="entry name" value="FLAGELLAR BIOSYNTHETIC PROTEIN FLIQ"/>
    <property type="match status" value="1"/>
</dbReference>
<evidence type="ECO:0000313" key="9">
    <source>
        <dbReference type="Proteomes" id="UP000236728"/>
    </source>
</evidence>
<dbReference type="InterPro" id="IPR002191">
    <property type="entry name" value="Bac_export_3"/>
</dbReference>
<evidence type="ECO:0000256" key="6">
    <source>
        <dbReference type="ARBA" id="ARBA00023136"/>
    </source>
</evidence>
<evidence type="ECO:0000256" key="1">
    <source>
        <dbReference type="ARBA" id="ARBA00004651"/>
    </source>
</evidence>
<organism evidence="8 9">
    <name type="scientific">Bryocella elongata</name>
    <dbReference type="NCBI Taxonomy" id="863522"/>
    <lineage>
        <taxon>Bacteria</taxon>
        <taxon>Pseudomonadati</taxon>
        <taxon>Acidobacteriota</taxon>
        <taxon>Terriglobia</taxon>
        <taxon>Terriglobales</taxon>
        <taxon>Acidobacteriaceae</taxon>
        <taxon>Bryocella</taxon>
    </lineage>
</organism>
<feature type="transmembrane region" description="Helical" evidence="7">
    <location>
        <begin position="51"/>
        <end position="70"/>
    </location>
</feature>
<dbReference type="GO" id="GO:0005886">
    <property type="term" value="C:plasma membrane"/>
    <property type="evidence" value="ECO:0007669"/>
    <property type="project" value="UniProtKB-SubCell"/>
</dbReference>
<protein>
    <submittedName>
        <fullName evidence="8">Flagellar biosynthetic protein FliQ</fullName>
    </submittedName>
</protein>
<keyword evidence="5 7" id="KW-1133">Transmembrane helix</keyword>
<dbReference type="PRINTS" id="PR00952">
    <property type="entry name" value="TYPE3IMQPROT"/>
</dbReference>
<evidence type="ECO:0000256" key="7">
    <source>
        <dbReference type="SAM" id="Phobius"/>
    </source>
</evidence>
<comment type="similarity">
    <text evidence="2">Belongs to the FliQ/MopD/SpaQ family.</text>
</comment>
<keyword evidence="3" id="KW-1003">Cell membrane</keyword>
<keyword evidence="9" id="KW-1185">Reference proteome</keyword>
<dbReference type="PANTHER" id="PTHR34040:SF2">
    <property type="entry name" value="FLAGELLAR BIOSYNTHETIC PROTEIN FLIQ"/>
    <property type="match status" value="1"/>
</dbReference>
<keyword evidence="8" id="KW-0282">Flagellum</keyword>
<dbReference type="OrthoDB" id="9806440at2"/>
<proteinExistence type="inferred from homology"/>
<reference evidence="8 9" key="1">
    <citation type="submission" date="2016-10" db="EMBL/GenBank/DDBJ databases">
        <authorList>
            <person name="de Groot N.N."/>
        </authorList>
    </citation>
    <scope>NUCLEOTIDE SEQUENCE [LARGE SCALE GENOMIC DNA]</scope>
    <source>
        <strain evidence="8 9">DSM 22489</strain>
    </source>
</reference>
<evidence type="ECO:0000256" key="5">
    <source>
        <dbReference type="ARBA" id="ARBA00022989"/>
    </source>
</evidence>
<feature type="transmembrane region" description="Helical" evidence="7">
    <location>
        <begin position="17"/>
        <end position="39"/>
    </location>
</feature>
<sequence>MGVDPVVALGRSMLMQVVLLTAPLLLAAVAISFIINIIQVLTSLQDQTLSTVPRLLAIGGALFFMMPWMLRHLAHYTVTMLSDFHGVLQ</sequence>
<dbReference type="EMBL" id="FNVA01000001">
    <property type="protein sequence ID" value="SEF62847.1"/>
    <property type="molecule type" value="Genomic_DNA"/>
</dbReference>
<keyword evidence="8" id="KW-0966">Cell projection</keyword>
<dbReference type="PIRSF" id="PIRSF004669">
    <property type="entry name" value="FliQ"/>
    <property type="match status" value="1"/>
</dbReference>
<gene>
    <name evidence="8" type="ORF">SAMN05421819_0633</name>
</gene>